<protein>
    <submittedName>
        <fullName evidence="1">Uncharacterized protein</fullName>
    </submittedName>
</protein>
<keyword evidence="2" id="KW-1185">Reference proteome</keyword>
<gene>
    <name evidence="1" type="ORF">N3K66_000358</name>
</gene>
<reference evidence="1" key="1">
    <citation type="submission" date="2022-10" db="EMBL/GenBank/DDBJ databases">
        <title>Complete Genome of Trichothecium roseum strain YXFP-22015, a Plant Pathogen Isolated from Citrus.</title>
        <authorList>
            <person name="Wang Y."/>
            <person name="Zhu L."/>
        </authorList>
    </citation>
    <scope>NUCLEOTIDE SEQUENCE</scope>
    <source>
        <strain evidence="1">YXFP-22015</strain>
    </source>
</reference>
<accession>A0ACC0VC03</accession>
<proteinExistence type="predicted"/>
<evidence type="ECO:0000313" key="1">
    <source>
        <dbReference type="EMBL" id="KAI9903829.1"/>
    </source>
</evidence>
<organism evidence="1 2">
    <name type="scientific">Trichothecium roseum</name>
    <dbReference type="NCBI Taxonomy" id="47278"/>
    <lineage>
        <taxon>Eukaryota</taxon>
        <taxon>Fungi</taxon>
        <taxon>Dikarya</taxon>
        <taxon>Ascomycota</taxon>
        <taxon>Pezizomycotina</taxon>
        <taxon>Sordariomycetes</taxon>
        <taxon>Hypocreomycetidae</taxon>
        <taxon>Hypocreales</taxon>
        <taxon>Hypocreales incertae sedis</taxon>
        <taxon>Trichothecium</taxon>
    </lineage>
</organism>
<comment type="caution">
    <text evidence="1">The sequence shown here is derived from an EMBL/GenBank/DDBJ whole genome shotgun (WGS) entry which is preliminary data.</text>
</comment>
<sequence length="255" mass="27289">MASLPPAKCCTTGVQHQGEPTGKMIKVGEHDAYLATPTGPAAKKTKAAILYIPDVIGIWANSMLLADRFAAEGGYATLVVDIFRGDAIPMNEFAGTDLARWLAGGSSGSTPHQPPQIDPVVARAVSYLRREMGFERVGAVGYCFGGKYVVRHLADGGGVDAGFIAHPSFVEEDEVAAVVAPLSIAAAETDEVFTPGLRARTEEMLRGKGNVYQICLYSGVEHGFAVRRGLEDKVERFAMDQALRQAVAFMDAWLE</sequence>
<dbReference type="Proteomes" id="UP001163324">
    <property type="component" value="Chromosome 1"/>
</dbReference>
<evidence type="ECO:0000313" key="2">
    <source>
        <dbReference type="Proteomes" id="UP001163324"/>
    </source>
</evidence>
<dbReference type="EMBL" id="CM047940">
    <property type="protein sequence ID" value="KAI9903829.1"/>
    <property type="molecule type" value="Genomic_DNA"/>
</dbReference>
<name>A0ACC0VC03_9HYPO</name>